<gene>
    <name evidence="1" type="ORF">LCGC14_2622020</name>
</gene>
<proteinExistence type="predicted"/>
<name>A0A0F9CVE4_9ZZZZ</name>
<comment type="caution">
    <text evidence="1">The sequence shown here is derived from an EMBL/GenBank/DDBJ whole genome shotgun (WGS) entry which is preliminary data.</text>
</comment>
<reference evidence="1" key="1">
    <citation type="journal article" date="2015" name="Nature">
        <title>Complex archaea that bridge the gap between prokaryotes and eukaryotes.</title>
        <authorList>
            <person name="Spang A."/>
            <person name="Saw J.H."/>
            <person name="Jorgensen S.L."/>
            <person name="Zaremba-Niedzwiedzka K."/>
            <person name="Martijn J."/>
            <person name="Lind A.E."/>
            <person name="van Eijk R."/>
            <person name="Schleper C."/>
            <person name="Guy L."/>
            <person name="Ettema T.J."/>
        </authorList>
    </citation>
    <scope>NUCLEOTIDE SEQUENCE</scope>
</reference>
<protein>
    <submittedName>
        <fullName evidence="1">Uncharacterized protein</fullName>
    </submittedName>
</protein>
<dbReference type="AlphaFoldDB" id="A0A0F9CVE4"/>
<accession>A0A0F9CVE4</accession>
<evidence type="ECO:0000313" key="1">
    <source>
        <dbReference type="EMBL" id="KKL03848.1"/>
    </source>
</evidence>
<dbReference type="EMBL" id="LAZR01044768">
    <property type="protein sequence ID" value="KKL03848.1"/>
    <property type="molecule type" value="Genomic_DNA"/>
</dbReference>
<organism evidence="1">
    <name type="scientific">marine sediment metagenome</name>
    <dbReference type="NCBI Taxonomy" id="412755"/>
    <lineage>
        <taxon>unclassified sequences</taxon>
        <taxon>metagenomes</taxon>
        <taxon>ecological metagenomes</taxon>
    </lineage>
</organism>
<sequence>MRKVRDLDFQILLANEGGFFSVDIQGHTTCSIDIARIHIVSAT</sequence>